<gene>
    <name evidence="1" type="ORF">SPRG_13904</name>
</gene>
<proteinExistence type="predicted"/>
<protein>
    <submittedName>
        <fullName evidence="1">Uncharacterized protein</fullName>
    </submittedName>
</protein>
<evidence type="ECO:0000313" key="1">
    <source>
        <dbReference type="EMBL" id="KDO20692.1"/>
    </source>
</evidence>
<name>A0A067C1P6_SAPPC</name>
<dbReference type="RefSeq" id="XP_012208576.1">
    <property type="nucleotide sequence ID" value="XM_012353186.1"/>
</dbReference>
<keyword evidence="2" id="KW-1185">Reference proteome</keyword>
<organism evidence="1 2">
    <name type="scientific">Saprolegnia parasitica (strain CBS 223.65)</name>
    <dbReference type="NCBI Taxonomy" id="695850"/>
    <lineage>
        <taxon>Eukaryota</taxon>
        <taxon>Sar</taxon>
        <taxon>Stramenopiles</taxon>
        <taxon>Oomycota</taxon>
        <taxon>Saprolegniomycetes</taxon>
        <taxon>Saprolegniales</taxon>
        <taxon>Saprolegniaceae</taxon>
        <taxon>Saprolegnia</taxon>
    </lineage>
</organism>
<dbReference type="KEGG" id="spar:SPRG_13904"/>
<dbReference type="EMBL" id="KK583305">
    <property type="protein sequence ID" value="KDO20692.1"/>
    <property type="molecule type" value="Genomic_DNA"/>
</dbReference>
<accession>A0A067C1P6</accession>
<evidence type="ECO:0000313" key="2">
    <source>
        <dbReference type="Proteomes" id="UP000030745"/>
    </source>
</evidence>
<sequence>MASTDRVAHRGQRASADNNGSALASFSALDADVDMSHGNGVTTDSAGLSSFCAFLDDDDCMGIDDDDTTAYALLETCVSLDVDTGYGDTMLSTGLFLFDSSV</sequence>
<dbReference type="VEuPathDB" id="FungiDB:SPRG_13904"/>
<reference evidence="1 2" key="1">
    <citation type="journal article" date="2013" name="PLoS Genet.">
        <title>Distinctive expansion of potential virulence genes in the genome of the oomycete fish pathogen Saprolegnia parasitica.</title>
        <authorList>
            <person name="Jiang R.H."/>
            <person name="de Bruijn I."/>
            <person name="Haas B.J."/>
            <person name="Belmonte R."/>
            <person name="Lobach L."/>
            <person name="Christie J."/>
            <person name="van den Ackerveken G."/>
            <person name="Bottin A."/>
            <person name="Bulone V."/>
            <person name="Diaz-Moreno S.M."/>
            <person name="Dumas B."/>
            <person name="Fan L."/>
            <person name="Gaulin E."/>
            <person name="Govers F."/>
            <person name="Grenville-Briggs L.J."/>
            <person name="Horner N.R."/>
            <person name="Levin J.Z."/>
            <person name="Mammella M."/>
            <person name="Meijer H.J."/>
            <person name="Morris P."/>
            <person name="Nusbaum C."/>
            <person name="Oome S."/>
            <person name="Phillips A.J."/>
            <person name="van Rooyen D."/>
            <person name="Rzeszutek E."/>
            <person name="Saraiva M."/>
            <person name="Secombes C.J."/>
            <person name="Seidl M.F."/>
            <person name="Snel B."/>
            <person name="Stassen J.H."/>
            <person name="Sykes S."/>
            <person name="Tripathy S."/>
            <person name="van den Berg H."/>
            <person name="Vega-Arreguin J.C."/>
            <person name="Wawra S."/>
            <person name="Young S.K."/>
            <person name="Zeng Q."/>
            <person name="Dieguez-Uribeondo J."/>
            <person name="Russ C."/>
            <person name="Tyler B.M."/>
            <person name="van West P."/>
        </authorList>
    </citation>
    <scope>NUCLEOTIDE SEQUENCE [LARGE SCALE GENOMIC DNA]</scope>
    <source>
        <strain evidence="1 2">CBS 223.65</strain>
    </source>
</reference>
<dbReference type="Proteomes" id="UP000030745">
    <property type="component" value="Unassembled WGS sequence"/>
</dbReference>
<dbReference type="AlphaFoldDB" id="A0A067C1P6"/>
<dbReference type="GeneID" id="24135742"/>